<comment type="caution">
    <text evidence="1">The sequence shown here is derived from an EMBL/GenBank/DDBJ whole genome shotgun (WGS) entry which is preliminary data.</text>
</comment>
<dbReference type="EMBL" id="QGHD01000004">
    <property type="protein sequence ID" value="PWL03591.1"/>
    <property type="molecule type" value="Genomic_DNA"/>
</dbReference>
<dbReference type="Proteomes" id="UP000245523">
    <property type="component" value="Unassembled WGS sequence"/>
</dbReference>
<reference evidence="1 2" key="1">
    <citation type="submission" date="2018-05" db="EMBL/GenBank/DDBJ databases">
        <title>Animal gut microbial communities from fecal samples from Wisconsin, USA.</title>
        <authorList>
            <person name="Neumann A."/>
        </authorList>
    </citation>
    <scope>NUCLEOTIDE SEQUENCE [LARGE SCALE GENOMIC DNA]</scope>
    <source>
        <strain evidence="1 2">UWS4</strain>
    </source>
</reference>
<dbReference type="RefSeq" id="WP_109587237.1">
    <property type="nucleotide sequence ID" value="NZ_QGHD01000004.1"/>
</dbReference>
<organism evidence="1 2">
    <name type="scientific">Hallerella porci</name>
    <dbReference type="NCBI Taxonomy" id="1945871"/>
    <lineage>
        <taxon>Bacteria</taxon>
        <taxon>Pseudomonadati</taxon>
        <taxon>Fibrobacterota</taxon>
        <taxon>Fibrobacteria</taxon>
        <taxon>Fibrobacterales</taxon>
        <taxon>Fibrobacteraceae</taxon>
        <taxon>Hallerella</taxon>
    </lineage>
</organism>
<accession>A0ABX5LRD8</accession>
<protein>
    <recommendedName>
        <fullName evidence="3">Lipoprotein</fullName>
    </recommendedName>
</protein>
<sequence>MDYKKLFGVAISSAFLMNACSDDSSSSSQGPSNPDIDISACVDIEDANLRAQIDDANKTVLQAIENRNNYENLKFYVANAEETFHKALNAYPNSCEAQFGLAVTLLANTINNSLVDSIYRVYESGDENLKLNLFNVDVGNYAGAIVNLSANKYGLINDRVQSTVVNTFIPKTDSAIALLQNVKSAGNFLYSLDNDGERLDIDEGDLDVAIGAVQAVNALLTAVASFNLDASLDDSYNWVKTADSVDRYRYSFENLNANEQKAIKQAISLLEKSSPFTTVKNSWKDRYKKIPEALDSAVENVKAGLTFKMLNAGKNPYSAFNVGFDEESDISANDIQKSIDICDSIQKGLHGIVKVQIHDSLLAVNIQKFFEITEGIQDYYPYHKIKPIETWTKFPKTGFDWRSENWDDIDDEDSTILAEYEIMSKFRSLSNHQYGRFYIYARQSYTSDTVEYFLDYYSDDGWESIKVYLSSCNYAFETDEFANTNSAEIYTFSDEVCQVKNGDAYYKVMDISVLSDVCMFTDKNGNKTANALEIIRHENKTPDYYARTVIFPDPTFGGVFPEMTQEKLGKLIYYIYDFDEEEDDESIFD</sequence>
<evidence type="ECO:0000313" key="2">
    <source>
        <dbReference type="Proteomes" id="UP000245523"/>
    </source>
</evidence>
<evidence type="ECO:0008006" key="3">
    <source>
        <dbReference type="Google" id="ProtNLM"/>
    </source>
</evidence>
<name>A0ABX5LRD8_9BACT</name>
<keyword evidence="2" id="KW-1185">Reference proteome</keyword>
<gene>
    <name evidence="1" type="ORF">B0H50_10415</name>
</gene>
<evidence type="ECO:0000313" key="1">
    <source>
        <dbReference type="EMBL" id="PWL03591.1"/>
    </source>
</evidence>
<proteinExistence type="predicted"/>